<dbReference type="InterPro" id="IPR046342">
    <property type="entry name" value="CBS_dom_sf"/>
</dbReference>
<dbReference type="OrthoDB" id="9789996at2"/>
<evidence type="ECO:0000313" key="5">
    <source>
        <dbReference type="Proteomes" id="UP000199651"/>
    </source>
</evidence>
<gene>
    <name evidence="4" type="ORF">SAMN05192558_11261</name>
</gene>
<dbReference type="PANTHER" id="PTHR43080:SF2">
    <property type="entry name" value="CBS DOMAIN-CONTAINING PROTEIN"/>
    <property type="match status" value="1"/>
</dbReference>
<dbReference type="STRING" id="504798.SAMN05421871_107343"/>
<accession>A0A1H0UTS0</accession>
<evidence type="ECO:0000256" key="1">
    <source>
        <dbReference type="ARBA" id="ARBA00023122"/>
    </source>
</evidence>
<feature type="domain" description="CBS" evidence="3">
    <location>
        <begin position="8"/>
        <end position="65"/>
    </location>
</feature>
<keyword evidence="1 2" id="KW-0129">CBS domain</keyword>
<dbReference type="SMART" id="SM00116">
    <property type="entry name" value="CBS"/>
    <property type="match status" value="2"/>
</dbReference>
<evidence type="ECO:0000313" key="4">
    <source>
        <dbReference type="EMBL" id="SDP69580.1"/>
    </source>
</evidence>
<keyword evidence="5" id="KW-1185">Reference proteome</keyword>
<dbReference type="Proteomes" id="UP000199651">
    <property type="component" value="Unassembled WGS sequence"/>
</dbReference>
<protein>
    <submittedName>
        <fullName evidence="4">CBS domain-containing protein</fullName>
    </submittedName>
</protein>
<dbReference type="InterPro" id="IPR000644">
    <property type="entry name" value="CBS_dom"/>
</dbReference>
<feature type="domain" description="CBS" evidence="3">
    <location>
        <begin position="73"/>
        <end position="131"/>
    </location>
</feature>
<dbReference type="Pfam" id="PF00571">
    <property type="entry name" value="CBS"/>
    <property type="match status" value="2"/>
</dbReference>
<proteinExistence type="predicted"/>
<dbReference type="PANTHER" id="PTHR43080">
    <property type="entry name" value="CBS DOMAIN-CONTAINING PROTEIN CBSX3, MITOCHONDRIAL"/>
    <property type="match status" value="1"/>
</dbReference>
<organism evidence="4 5">
    <name type="scientific">Actinokineospora alba</name>
    <dbReference type="NCBI Taxonomy" id="504798"/>
    <lineage>
        <taxon>Bacteria</taxon>
        <taxon>Bacillati</taxon>
        <taxon>Actinomycetota</taxon>
        <taxon>Actinomycetes</taxon>
        <taxon>Pseudonocardiales</taxon>
        <taxon>Pseudonocardiaceae</taxon>
        <taxon>Actinokineospora</taxon>
    </lineage>
</organism>
<dbReference type="EMBL" id="FNJB01000012">
    <property type="protein sequence ID" value="SDP69580.1"/>
    <property type="molecule type" value="Genomic_DNA"/>
</dbReference>
<dbReference type="Gene3D" id="3.10.580.10">
    <property type="entry name" value="CBS-domain"/>
    <property type="match status" value="1"/>
</dbReference>
<dbReference type="InterPro" id="IPR051257">
    <property type="entry name" value="Diverse_CBS-Domain"/>
</dbReference>
<dbReference type="RefSeq" id="WP_091382172.1">
    <property type="nucleotide sequence ID" value="NZ_FNDV01000007.1"/>
</dbReference>
<name>A0A1H0UTS0_9PSEU</name>
<evidence type="ECO:0000259" key="3">
    <source>
        <dbReference type="PROSITE" id="PS51371"/>
    </source>
</evidence>
<dbReference type="AlphaFoldDB" id="A0A1H0UTS0"/>
<dbReference type="SUPFAM" id="SSF54631">
    <property type="entry name" value="CBS-domain pair"/>
    <property type="match status" value="1"/>
</dbReference>
<dbReference type="PROSITE" id="PS51371">
    <property type="entry name" value="CBS"/>
    <property type="match status" value="2"/>
</dbReference>
<reference evidence="5" key="1">
    <citation type="submission" date="2016-10" db="EMBL/GenBank/DDBJ databases">
        <authorList>
            <person name="Varghese N."/>
            <person name="Submissions S."/>
        </authorList>
    </citation>
    <scope>NUCLEOTIDE SEQUENCE [LARGE SCALE GENOMIC DNA]</scope>
    <source>
        <strain evidence="5">IBRC-M 10655</strain>
    </source>
</reference>
<evidence type="ECO:0000256" key="2">
    <source>
        <dbReference type="PROSITE-ProRule" id="PRU00703"/>
    </source>
</evidence>
<sequence>MITARELMTADVTCVRASDTVMDAARAMARLGVGSLPIRGEDDTLKGMLTDRDIVVKVLAEGKDPVAMHAGELAQGDAVTVGVDDDVEAVLSAMAEHNVRRVPVLDGDDLVGIIAQADVARALPDRPVGDLLKAISTD</sequence>